<name>S9UG84_9TRYP</name>
<gene>
    <name evidence="2" type="ORF">STCU_05579</name>
</gene>
<feature type="compositionally biased region" description="Low complexity" evidence="1">
    <location>
        <begin position="351"/>
        <end position="362"/>
    </location>
</feature>
<proteinExistence type="predicted"/>
<feature type="region of interest" description="Disordered" evidence="1">
    <location>
        <begin position="340"/>
        <end position="454"/>
    </location>
</feature>
<reference evidence="2 3" key="1">
    <citation type="journal article" date="2013" name="PLoS ONE">
        <title>Predicting the Proteins of Angomonas deanei, Strigomonas culicis and Their Respective Endosymbionts Reveals New Aspects of the Trypanosomatidae Family.</title>
        <authorList>
            <person name="Motta M.C."/>
            <person name="Martins A.C."/>
            <person name="de Souza S.S."/>
            <person name="Catta-Preta C.M."/>
            <person name="Silva R."/>
            <person name="Klein C.C."/>
            <person name="de Almeida L.G."/>
            <person name="de Lima Cunha O."/>
            <person name="Ciapina L.P."/>
            <person name="Brocchi M."/>
            <person name="Colabardini A.C."/>
            <person name="de Araujo Lima B."/>
            <person name="Machado C.R."/>
            <person name="de Almeida Soares C.M."/>
            <person name="Probst C.M."/>
            <person name="de Menezes C.B."/>
            <person name="Thompson C.E."/>
            <person name="Bartholomeu D.C."/>
            <person name="Gradia D.F."/>
            <person name="Pavoni D.P."/>
            <person name="Grisard E.C."/>
            <person name="Fantinatti-Garboggini F."/>
            <person name="Marchini F.K."/>
            <person name="Rodrigues-Luiz G.F."/>
            <person name="Wagner G."/>
            <person name="Goldman G.H."/>
            <person name="Fietto J.L."/>
            <person name="Elias M.C."/>
            <person name="Goldman M.H."/>
            <person name="Sagot M.F."/>
            <person name="Pereira M."/>
            <person name="Stoco P.H."/>
            <person name="de Mendonca-Neto R.P."/>
            <person name="Teixeira S.M."/>
            <person name="Maciel T.E."/>
            <person name="de Oliveira Mendes T.A."/>
            <person name="Urmenyi T.P."/>
            <person name="de Souza W."/>
            <person name="Schenkman S."/>
            <person name="de Vasconcelos A.T."/>
        </authorList>
    </citation>
    <scope>NUCLEOTIDE SEQUENCE [LARGE SCALE GENOMIC DNA]</scope>
</reference>
<dbReference type="OrthoDB" id="260220at2759"/>
<dbReference type="Proteomes" id="UP000015354">
    <property type="component" value="Unassembled WGS sequence"/>
</dbReference>
<evidence type="ECO:0000313" key="3">
    <source>
        <dbReference type="Proteomes" id="UP000015354"/>
    </source>
</evidence>
<dbReference type="AlphaFoldDB" id="S9UG84"/>
<keyword evidence="3" id="KW-1185">Reference proteome</keyword>
<sequence length="454" mass="49030">MSSKAASDTAPPTTSPSTLRQFPLCEGYLEKLALGRNPISGSRGWKRRYVFVLPEGLGTCHRNPRESSGAQAALAKDGTVHHLRPSVAKNFIPFEQRASTGTGHLYVRGDTVPTSCYLLTDLAMTRNSHVPCDTTANGITCDDVDPSADDHARRGSGAGTTRYFYFGVTFEEYRKRYTLFLRTPDALLYLQFTTYLRLYLHEGSRATVIPVAHPLELHHTPPVDVNIRKHVLGGGRGRAAEGPASASYYVPSRYTYVRDPDPCTTDELRKARQLVLSWDAGEMARLVVPAMHFIRGVRRTAVATPDAAERHVLGLRRRTPSEHARDVAARLDTVGALLPDGAYDQREGDEGPAAPQEAEAGAGPSGRAGAKRAEGEEPVSLPSENHNGLSDDTVRAANRRQPSAYHTDPLPVPEPAAAPAGPLAPDDRCVATEPFSATSSPGPTAARRGSGRKA</sequence>
<protein>
    <recommendedName>
        <fullName evidence="4">PH domain-containing protein</fullName>
    </recommendedName>
</protein>
<comment type="caution">
    <text evidence="2">The sequence shown here is derived from an EMBL/GenBank/DDBJ whole genome shotgun (WGS) entry which is preliminary data.</text>
</comment>
<evidence type="ECO:0000313" key="2">
    <source>
        <dbReference type="EMBL" id="EPY27759.1"/>
    </source>
</evidence>
<accession>S9UG84</accession>
<dbReference type="EMBL" id="ATMH01005579">
    <property type="protein sequence ID" value="EPY27759.1"/>
    <property type="molecule type" value="Genomic_DNA"/>
</dbReference>
<evidence type="ECO:0008006" key="4">
    <source>
        <dbReference type="Google" id="ProtNLM"/>
    </source>
</evidence>
<evidence type="ECO:0000256" key="1">
    <source>
        <dbReference type="SAM" id="MobiDB-lite"/>
    </source>
</evidence>
<organism evidence="2 3">
    <name type="scientific">Strigomonas culicis</name>
    <dbReference type="NCBI Taxonomy" id="28005"/>
    <lineage>
        <taxon>Eukaryota</taxon>
        <taxon>Discoba</taxon>
        <taxon>Euglenozoa</taxon>
        <taxon>Kinetoplastea</taxon>
        <taxon>Metakinetoplastina</taxon>
        <taxon>Trypanosomatida</taxon>
        <taxon>Trypanosomatidae</taxon>
        <taxon>Strigomonadinae</taxon>
        <taxon>Strigomonas</taxon>
    </lineage>
</organism>